<gene>
    <name evidence="2" type="ORF">L9F63_009488</name>
</gene>
<dbReference type="EMBL" id="JASPKZ010000441">
    <property type="protein sequence ID" value="KAJ9600217.1"/>
    <property type="molecule type" value="Genomic_DNA"/>
</dbReference>
<proteinExistence type="predicted"/>
<reference evidence="2" key="1">
    <citation type="journal article" date="2023" name="IScience">
        <title>Live-bearing cockroach genome reveals convergent evolutionary mechanisms linked to viviparity in insects and beyond.</title>
        <authorList>
            <person name="Fouks B."/>
            <person name="Harrison M.C."/>
            <person name="Mikhailova A.A."/>
            <person name="Marchal E."/>
            <person name="English S."/>
            <person name="Carruthers M."/>
            <person name="Jennings E.C."/>
            <person name="Chiamaka E.L."/>
            <person name="Frigard R.A."/>
            <person name="Pippel M."/>
            <person name="Attardo G.M."/>
            <person name="Benoit J.B."/>
            <person name="Bornberg-Bauer E."/>
            <person name="Tobe S.S."/>
        </authorList>
    </citation>
    <scope>NUCLEOTIDE SEQUENCE</scope>
    <source>
        <strain evidence="2">Stay&amp;Tobe</strain>
    </source>
</reference>
<keyword evidence="1" id="KW-0472">Membrane</keyword>
<reference evidence="2" key="2">
    <citation type="submission" date="2023-05" db="EMBL/GenBank/DDBJ databases">
        <authorList>
            <person name="Fouks B."/>
        </authorList>
    </citation>
    <scope>NUCLEOTIDE SEQUENCE</scope>
    <source>
        <strain evidence="2">Stay&amp;Tobe</strain>
        <tissue evidence="2">Testes</tissue>
    </source>
</reference>
<comment type="caution">
    <text evidence="2">The sequence shown here is derived from an EMBL/GenBank/DDBJ whole genome shotgun (WGS) entry which is preliminary data.</text>
</comment>
<feature type="non-terminal residue" evidence="2">
    <location>
        <position position="1"/>
    </location>
</feature>
<name>A0AAD8AJI1_DIPPU</name>
<dbReference type="Proteomes" id="UP001233999">
    <property type="component" value="Unassembled WGS sequence"/>
</dbReference>
<feature type="transmembrane region" description="Helical" evidence="1">
    <location>
        <begin position="12"/>
        <end position="37"/>
    </location>
</feature>
<organism evidence="2 3">
    <name type="scientific">Diploptera punctata</name>
    <name type="common">Pacific beetle cockroach</name>
    <dbReference type="NCBI Taxonomy" id="6984"/>
    <lineage>
        <taxon>Eukaryota</taxon>
        <taxon>Metazoa</taxon>
        <taxon>Ecdysozoa</taxon>
        <taxon>Arthropoda</taxon>
        <taxon>Hexapoda</taxon>
        <taxon>Insecta</taxon>
        <taxon>Pterygota</taxon>
        <taxon>Neoptera</taxon>
        <taxon>Polyneoptera</taxon>
        <taxon>Dictyoptera</taxon>
        <taxon>Blattodea</taxon>
        <taxon>Blaberoidea</taxon>
        <taxon>Blaberidae</taxon>
        <taxon>Diplopterinae</taxon>
        <taxon>Diploptera</taxon>
    </lineage>
</organism>
<protein>
    <submittedName>
        <fullName evidence="2">Uncharacterized protein</fullName>
    </submittedName>
</protein>
<evidence type="ECO:0000256" key="1">
    <source>
        <dbReference type="SAM" id="Phobius"/>
    </source>
</evidence>
<keyword evidence="1" id="KW-0812">Transmembrane</keyword>
<feature type="non-terminal residue" evidence="2">
    <location>
        <position position="72"/>
    </location>
</feature>
<evidence type="ECO:0000313" key="3">
    <source>
        <dbReference type="Proteomes" id="UP001233999"/>
    </source>
</evidence>
<evidence type="ECO:0000313" key="2">
    <source>
        <dbReference type="EMBL" id="KAJ9600217.1"/>
    </source>
</evidence>
<keyword evidence="3" id="KW-1185">Reference proteome</keyword>
<keyword evidence="1" id="KW-1133">Transmembrane helix</keyword>
<dbReference type="AlphaFoldDB" id="A0AAD8AJI1"/>
<accession>A0AAD8AJI1</accession>
<sequence length="72" mass="8081">QSGAPGSVSVWLSAMLGGLSMLAKETGITVMLVNLAYDLYRSWHSIKRSLTEVRWNEETLHFSRRAARILMS</sequence>